<evidence type="ECO:0000313" key="2">
    <source>
        <dbReference type="Proteomes" id="UP001060085"/>
    </source>
</evidence>
<sequence>MNMYVSVFGSLERVYERIRKTIWDMGPAPYEHWLDTPDHLYVIANTFNFCVVLIARLGSTTVLPLYSNMNCTARMLCIGFTSDQLHFIQVQWQYHRDVSVSEWANPYYERFTEWPRGLSNLIGLCQASRDQLECESHEEHSLDSVAEDDYERGTTAYNHRCKHWEK</sequence>
<comment type="caution">
    <text evidence="1">The sequence shown here is derived from an EMBL/GenBank/DDBJ whole genome shotgun (WGS) entry which is preliminary data.</text>
</comment>
<name>A0ACC0BIN2_CATRO</name>
<evidence type="ECO:0000313" key="1">
    <source>
        <dbReference type="EMBL" id="KAI5672443.1"/>
    </source>
</evidence>
<proteinExistence type="predicted"/>
<keyword evidence="2" id="KW-1185">Reference proteome</keyword>
<dbReference type="Proteomes" id="UP001060085">
    <property type="component" value="Linkage Group LG03"/>
</dbReference>
<protein>
    <submittedName>
        <fullName evidence="1">Uncharacterized protein</fullName>
    </submittedName>
</protein>
<reference evidence="2" key="1">
    <citation type="journal article" date="2023" name="Nat. Plants">
        <title>Single-cell RNA sequencing provides a high-resolution roadmap for understanding the multicellular compartmentation of specialized metabolism.</title>
        <authorList>
            <person name="Sun S."/>
            <person name="Shen X."/>
            <person name="Li Y."/>
            <person name="Li Y."/>
            <person name="Wang S."/>
            <person name="Li R."/>
            <person name="Zhang H."/>
            <person name="Shen G."/>
            <person name="Guo B."/>
            <person name="Wei J."/>
            <person name="Xu J."/>
            <person name="St-Pierre B."/>
            <person name="Chen S."/>
            <person name="Sun C."/>
        </authorList>
    </citation>
    <scope>NUCLEOTIDE SEQUENCE [LARGE SCALE GENOMIC DNA]</scope>
</reference>
<dbReference type="EMBL" id="CM044703">
    <property type="protein sequence ID" value="KAI5672443.1"/>
    <property type="molecule type" value="Genomic_DNA"/>
</dbReference>
<accession>A0ACC0BIN2</accession>
<organism evidence="1 2">
    <name type="scientific">Catharanthus roseus</name>
    <name type="common">Madagascar periwinkle</name>
    <name type="synonym">Vinca rosea</name>
    <dbReference type="NCBI Taxonomy" id="4058"/>
    <lineage>
        <taxon>Eukaryota</taxon>
        <taxon>Viridiplantae</taxon>
        <taxon>Streptophyta</taxon>
        <taxon>Embryophyta</taxon>
        <taxon>Tracheophyta</taxon>
        <taxon>Spermatophyta</taxon>
        <taxon>Magnoliopsida</taxon>
        <taxon>eudicotyledons</taxon>
        <taxon>Gunneridae</taxon>
        <taxon>Pentapetalae</taxon>
        <taxon>asterids</taxon>
        <taxon>lamiids</taxon>
        <taxon>Gentianales</taxon>
        <taxon>Apocynaceae</taxon>
        <taxon>Rauvolfioideae</taxon>
        <taxon>Vinceae</taxon>
        <taxon>Catharanthinae</taxon>
        <taxon>Catharanthus</taxon>
    </lineage>
</organism>
<gene>
    <name evidence="1" type="ORF">M9H77_12807</name>
</gene>